<dbReference type="Proteomes" id="UP000070138">
    <property type="component" value="Unassembled WGS sequence"/>
</dbReference>
<evidence type="ECO:0000256" key="1">
    <source>
        <dbReference type="SAM" id="Phobius"/>
    </source>
</evidence>
<dbReference type="OrthoDB" id="1493774at2"/>
<keyword evidence="3" id="KW-1185">Reference proteome</keyword>
<keyword evidence="1" id="KW-0812">Transmembrane</keyword>
<protein>
    <submittedName>
        <fullName evidence="2">Cytochrome Cbb3 oxidase maturation protein CcoH</fullName>
    </submittedName>
</protein>
<accession>A0A137RM13</accession>
<evidence type="ECO:0000313" key="3">
    <source>
        <dbReference type="Proteomes" id="UP000070138"/>
    </source>
</evidence>
<keyword evidence="1" id="KW-0472">Membrane</keyword>
<dbReference type="STRING" id="1548749.LS48_01470"/>
<reference evidence="3" key="1">
    <citation type="submission" date="2014-10" db="EMBL/GenBank/DDBJ databases">
        <title>Genome sequencing of Vitellibacter sp. D-24.</title>
        <authorList>
            <person name="Thevarajoo S."/>
            <person name="Selvaratnam C."/>
            <person name="Goh K.M."/>
            <person name="Chong C.S."/>
        </authorList>
    </citation>
    <scope>NUCLEOTIDE SEQUENCE [LARGE SCALE GENOMIC DNA]</scope>
    <source>
        <strain evidence="3">D-24</strain>
    </source>
</reference>
<comment type="caution">
    <text evidence="2">The sequence shown here is derived from an EMBL/GenBank/DDBJ whole genome shotgun (WGS) entry which is preliminary data.</text>
</comment>
<dbReference type="AlphaFoldDB" id="A0A137RM13"/>
<gene>
    <name evidence="2" type="ORF">LS48_01470</name>
</gene>
<dbReference type="RefSeq" id="WP_045079980.1">
    <property type="nucleotide sequence ID" value="NZ_JRWG01000001.1"/>
</dbReference>
<name>A0A137RM13_9FLAO</name>
<dbReference type="Pfam" id="PF05751">
    <property type="entry name" value="FixH"/>
    <property type="match status" value="1"/>
</dbReference>
<keyword evidence="1" id="KW-1133">Transmembrane helix</keyword>
<proteinExistence type="predicted"/>
<organism evidence="2 3">
    <name type="scientific">Aequorivita aquimaris</name>
    <dbReference type="NCBI Taxonomy" id="1548749"/>
    <lineage>
        <taxon>Bacteria</taxon>
        <taxon>Pseudomonadati</taxon>
        <taxon>Bacteroidota</taxon>
        <taxon>Flavobacteriia</taxon>
        <taxon>Flavobacteriales</taxon>
        <taxon>Flavobacteriaceae</taxon>
        <taxon>Aequorivita</taxon>
    </lineage>
</organism>
<feature type="transmembrane region" description="Helical" evidence="1">
    <location>
        <begin position="6"/>
        <end position="25"/>
    </location>
</feature>
<dbReference type="PATRIC" id="fig|1548749.3.peg.313"/>
<reference evidence="2 3" key="2">
    <citation type="journal article" date="2016" name="Int. J. Syst. Evol. Microbiol.">
        <title>Vitellibacter aquimaris sp. nov., a marine bacterium isolated from seawater.</title>
        <authorList>
            <person name="Thevarajoo S."/>
            <person name="Selvaratnam C."/>
            <person name="Goh K.M."/>
            <person name="Hong K.W."/>
            <person name="Chan X.Y."/>
            <person name="Chan K.G."/>
            <person name="Chong C.S."/>
        </authorList>
    </citation>
    <scope>NUCLEOTIDE SEQUENCE [LARGE SCALE GENOMIC DNA]</scope>
    <source>
        <strain evidence="2 3">D-24</strain>
    </source>
</reference>
<dbReference type="InterPro" id="IPR008620">
    <property type="entry name" value="FixH"/>
</dbReference>
<evidence type="ECO:0000313" key="2">
    <source>
        <dbReference type="EMBL" id="KXO01164.1"/>
    </source>
</evidence>
<dbReference type="EMBL" id="JRWG01000001">
    <property type="protein sequence ID" value="KXO01164.1"/>
    <property type="molecule type" value="Genomic_DNA"/>
</dbReference>
<sequence>MKINWGTGLVIGMVLFIGFILFFVIKISTDKQYDYDLVTEEYYKKELVYQKEIDDRANSNSLTVNITGEKTDQGWMLTFPGNLDYSKITGTVFLYRPSNKKLDFQEPLKLSSNRLLIPDERLVAGRWNTIVQWSYEGKDYLYKKEIVY</sequence>